<evidence type="ECO:0000313" key="7">
    <source>
        <dbReference type="EMBL" id="KKU75627.1"/>
    </source>
</evidence>
<keyword evidence="3" id="KW-1133">Transmembrane helix</keyword>
<evidence type="ECO:0000256" key="6">
    <source>
        <dbReference type="ARBA" id="ARBA00023316"/>
    </source>
</evidence>
<dbReference type="PANTHER" id="PTHR30518">
    <property type="entry name" value="ENDOLYTIC MUREIN TRANSGLYCOSYLASE"/>
    <property type="match status" value="1"/>
</dbReference>
<dbReference type="InterPro" id="IPR003770">
    <property type="entry name" value="MLTG-like"/>
</dbReference>
<protein>
    <submittedName>
        <fullName evidence="7">Aminodeoxychorismate lyase</fullName>
    </submittedName>
</protein>
<keyword evidence="6" id="KW-0961">Cell wall biogenesis/degradation</keyword>
<proteinExistence type="predicted"/>
<keyword evidence="2" id="KW-0812">Transmembrane</keyword>
<gene>
    <name evidence="7" type="ORF">UY01_C0007G0005</name>
</gene>
<evidence type="ECO:0000256" key="3">
    <source>
        <dbReference type="ARBA" id="ARBA00022989"/>
    </source>
</evidence>
<keyword evidence="5 7" id="KW-0456">Lyase</keyword>
<keyword evidence="4" id="KW-0472">Membrane</keyword>
<dbReference type="AlphaFoldDB" id="A0A0G1T1M3"/>
<dbReference type="Proteomes" id="UP000034879">
    <property type="component" value="Unassembled WGS sequence"/>
</dbReference>
<evidence type="ECO:0000256" key="5">
    <source>
        <dbReference type="ARBA" id="ARBA00023239"/>
    </source>
</evidence>
<evidence type="ECO:0000256" key="4">
    <source>
        <dbReference type="ARBA" id="ARBA00023136"/>
    </source>
</evidence>
<dbReference type="GO" id="GO:0016829">
    <property type="term" value="F:lyase activity"/>
    <property type="evidence" value="ECO:0007669"/>
    <property type="project" value="UniProtKB-KW"/>
</dbReference>
<organism evidence="7 8">
    <name type="scientific">Candidatus Nomurabacteria bacterium GW2011_GWB1_47_6</name>
    <dbReference type="NCBI Taxonomy" id="1618749"/>
    <lineage>
        <taxon>Bacteria</taxon>
        <taxon>Candidatus Nomuraibacteriota</taxon>
    </lineage>
</organism>
<name>A0A0G1T1M3_9BACT</name>
<dbReference type="EMBL" id="LCOJ01000007">
    <property type="protein sequence ID" value="KKU75627.1"/>
    <property type="molecule type" value="Genomic_DNA"/>
</dbReference>
<evidence type="ECO:0000256" key="1">
    <source>
        <dbReference type="ARBA" id="ARBA00022475"/>
    </source>
</evidence>
<dbReference type="GO" id="GO:0071555">
    <property type="term" value="P:cell wall organization"/>
    <property type="evidence" value="ECO:0007669"/>
    <property type="project" value="UniProtKB-KW"/>
</dbReference>
<dbReference type="PANTHER" id="PTHR30518:SF2">
    <property type="entry name" value="ENDOLYTIC MUREIN TRANSGLYCOSYLASE"/>
    <property type="match status" value="1"/>
</dbReference>
<evidence type="ECO:0000313" key="8">
    <source>
        <dbReference type="Proteomes" id="UP000034879"/>
    </source>
</evidence>
<evidence type="ECO:0000256" key="2">
    <source>
        <dbReference type="ARBA" id="ARBA00022692"/>
    </source>
</evidence>
<accession>A0A0G1T1M3</accession>
<reference evidence="7 8" key="1">
    <citation type="journal article" date="2015" name="Nature">
        <title>rRNA introns, odd ribosomes, and small enigmatic genomes across a large radiation of phyla.</title>
        <authorList>
            <person name="Brown C.T."/>
            <person name="Hug L.A."/>
            <person name="Thomas B.C."/>
            <person name="Sharon I."/>
            <person name="Castelle C.J."/>
            <person name="Singh A."/>
            <person name="Wilkins M.J."/>
            <person name="Williams K.H."/>
            <person name="Banfield J.F."/>
        </authorList>
    </citation>
    <scope>NUCLEOTIDE SEQUENCE [LARGE SCALE GENOMIC DNA]</scope>
</reference>
<keyword evidence="1" id="KW-1003">Cell membrane</keyword>
<dbReference type="Pfam" id="PF02618">
    <property type="entry name" value="YceG"/>
    <property type="match status" value="2"/>
</dbReference>
<comment type="caution">
    <text evidence="7">The sequence shown here is derived from an EMBL/GenBank/DDBJ whole genome shotgun (WGS) entry which is preliminary data.</text>
</comment>
<sequence>MSGVRSTLSPVAVTIPEGFGNAEAAEAFMEKLPSFQKEQFLLLARGLEGRLFPDTYFFMNTDGAEEAIKTMTENYEKKISPFRENIAASGRTEQEIITMASVIEGEANGNEDRALISGILWKRLGIGMPLQADAAPITYKEKGLPKAPIGNPGLEAIEAAIHPEASPYLYYLHDPDGNVHYAKSFAEHVANKRKYLK</sequence>